<evidence type="ECO:0000313" key="9">
    <source>
        <dbReference type="EMBL" id="RKR74016.1"/>
    </source>
</evidence>
<protein>
    <submittedName>
        <fullName evidence="9">RDD family protein</fullName>
    </submittedName>
</protein>
<evidence type="ECO:0000256" key="4">
    <source>
        <dbReference type="ARBA" id="ARBA00022989"/>
    </source>
</evidence>
<feature type="transmembrane region" description="Helical" evidence="7">
    <location>
        <begin position="102"/>
        <end position="123"/>
    </location>
</feature>
<evidence type="ECO:0000256" key="3">
    <source>
        <dbReference type="ARBA" id="ARBA00022692"/>
    </source>
</evidence>
<keyword evidence="10" id="KW-1185">Reference proteome</keyword>
<evidence type="ECO:0000259" key="8">
    <source>
        <dbReference type="Pfam" id="PF06271"/>
    </source>
</evidence>
<dbReference type="AlphaFoldDB" id="A0A495IG20"/>
<name>A0A495IG20_9MICO</name>
<comment type="subcellular location">
    <subcellularLocation>
        <location evidence="1">Cell membrane</location>
        <topology evidence="1">Multi-pass membrane protein</topology>
    </subcellularLocation>
</comment>
<dbReference type="PANTHER" id="PTHR36115">
    <property type="entry name" value="PROLINE-RICH ANTIGEN HOMOLOG-RELATED"/>
    <property type="match status" value="1"/>
</dbReference>
<feature type="region of interest" description="Disordered" evidence="6">
    <location>
        <begin position="1"/>
        <end position="21"/>
    </location>
</feature>
<keyword evidence="5 7" id="KW-0472">Membrane</keyword>
<evidence type="ECO:0000256" key="6">
    <source>
        <dbReference type="SAM" id="MobiDB-lite"/>
    </source>
</evidence>
<dbReference type="OrthoDB" id="5187110at2"/>
<feature type="transmembrane region" description="Helical" evidence="7">
    <location>
        <begin position="67"/>
        <end position="90"/>
    </location>
</feature>
<keyword evidence="3 7" id="KW-0812">Transmembrane</keyword>
<evidence type="ECO:0000256" key="1">
    <source>
        <dbReference type="ARBA" id="ARBA00004651"/>
    </source>
</evidence>
<feature type="domain" description="RDD" evidence="8">
    <location>
        <begin position="65"/>
        <end position="134"/>
    </location>
</feature>
<evidence type="ECO:0000256" key="7">
    <source>
        <dbReference type="SAM" id="Phobius"/>
    </source>
</evidence>
<dbReference type="EMBL" id="RBKS01000001">
    <property type="protein sequence ID" value="RKR74016.1"/>
    <property type="molecule type" value="Genomic_DNA"/>
</dbReference>
<dbReference type="RefSeq" id="WP_121368807.1">
    <property type="nucleotide sequence ID" value="NZ_RBKS01000001.1"/>
</dbReference>
<evidence type="ECO:0000256" key="2">
    <source>
        <dbReference type="ARBA" id="ARBA00022475"/>
    </source>
</evidence>
<dbReference type="InterPro" id="IPR010432">
    <property type="entry name" value="RDD"/>
</dbReference>
<dbReference type="InterPro" id="IPR051791">
    <property type="entry name" value="Pra-immunoreactive"/>
</dbReference>
<feature type="transmembrane region" description="Helical" evidence="7">
    <location>
        <begin position="41"/>
        <end position="61"/>
    </location>
</feature>
<keyword evidence="2" id="KW-1003">Cell membrane</keyword>
<dbReference type="Pfam" id="PF06271">
    <property type="entry name" value="RDD"/>
    <property type="match status" value="1"/>
</dbReference>
<proteinExistence type="predicted"/>
<dbReference type="PIRSF" id="PIRSF021697">
    <property type="entry name" value="UCP021697"/>
    <property type="match status" value="1"/>
</dbReference>
<evidence type="ECO:0000313" key="10">
    <source>
        <dbReference type="Proteomes" id="UP000280008"/>
    </source>
</evidence>
<gene>
    <name evidence="9" type="ORF">C8E83_1118</name>
</gene>
<accession>A0A495IG20</accession>
<reference evidence="9 10" key="1">
    <citation type="submission" date="2018-10" db="EMBL/GenBank/DDBJ databases">
        <title>Sequencing the genomes of 1000 actinobacteria strains.</title>
        <authorList>
            <person name="Klenk H.-P."/>
        </authorList>
    </citation>
    <scope>NUCLEOTIDE SEQUENCE [LARGE SCALE GENOMIC DNA]</scope>
    <source>
        <strain evidence="9 10">DSM 17894</strain>
    </source>
</reference>
<sequence length="142" mass="15773">MSSTTPPQLPDAPREKPPWPGHDLGLPQTGVRSIARFGRRLVAICIDWLIAVVISSAFLHYNGFATLGVFFVMQCIFLMTLGGSVGHLVVRLRLVPARGGALAWWKPLIRTFLLCLVVPAVIYDRDQRGLHDRAVDTFLVRV</sequence>
<organism evidence="9 10">
    <name type="scientific">Frondihabitans australicus</name>
    <dbReference type="NCBI Taxonomy" id="386892"/>
    <lineage>
        <taxon>Bacteria</taxon>
        <taxon>Bacillati</taxon>
        <taxon>Actinomycetota</taxon>
        <taxon>Actinomycetes</taxon>
        <taxon>Micrococcales</taxon>
        <taxon>Microbacteriaceae</taxon>
        <taxon>Frondihabitans</taxon>
    </lineage>
</organism>
<evidence type="ECO:0000256" key="5">
    <source>
        <dbReference type="ARBA" id="ARBA00023136"/>
    </source>
</evidence>
<dbReference type="InterPro" id="IPR016795">
    <property type="entry name" value="UCP021697"/>
</dbReference>
<dbReference type="PANTHER" id="PTHR36115:SF6">
    <property type="entry name" value="PROLINE-RICH ANTIGEN HOMOLOG"/>
    <property type="match status" value="1"/>
</dbReference>
<comment type="caution">
    <text evidence="9">The sequence shown here is derived from an EMBL/GenBank/DDBJ whole genome shotgun (WGS) entry which is preliminary data.</text>
</comment>
<dbReference type="Proteomes" id="UP000280008">
    <property type="component" value="Unassembled WGS sequence"/>
</dbReference>
<keyword evidence="4 7" id="KW-1133">Transmembrane helix</keyword>